<dbReference type="RefSeq" id="WP_093204794.1">
    <property type="nucleotide sequence ID" value="NZ_FNGS01000006.1"/>
</dbReference>
<name>A0A1G9T0W3_9BACT</name>
<proteinExistence type="predicted"/>
<dbReference type="Proteomes" id="UP000198901">
    <property type="component" value="Unassembled WGS sequence"/>
</dbReference>
<dbReference type="EMBL" id="FNGS01000006">
    <property type="protein sequence ID" value="SDM41373.1"/>
    <property type="molecule type" value="Genomic_DNA"/>
</dbReference>
<reference evidence="1 2" key="1">
    <citation type="submission" date="2016-10" db="EMBL/GenBank/DDBJ databases">
        <authorList>
            <person name="de Groot N.N."/>
        </authorList>
    </citation>
    <scope>NUCLEOTIDE SEQUENCE [LARGE SCALE GENOMIC DNA]</scope>
    <source>
        <strain evidence="1 2">DSM 21668</strain>
    </source>
</reference>
<dbReference type="OrthoDB" id="957470at2"/>
<sequence length="211" mass="23960">MAQAPSFEDNPILAKFLGDFAKVAETRFRQSARAADLELTGELISSIRAGAVERGKGYIQGSVLFSELLRIKDMKTLRYTTVPPLSAMVRFVEKVGVRHFDVPGYEAGRTPRTEHASILRVARALQYRFRREPNIKRGYRGIYNDELKYQLIPLFRESMHQAAMAWAAQEFRKIFAPTDFMPGTGGSLLSWTNTYKGGKVDQSKLRYTFPV</sequence>
<keyword evidence="2" id="KW-1185">Reference proteome</keyword>
<evidence type="ECO:0000313" key="1">
    <source>
        <dbReference type="EMBL" id="SDM41373.1"/>
    </source>
</evidence>
<accession>A0A1G9T0W3</accession>
<dbReference type="AlphaFoldDB" id="A0A1G9T0W3"/>
<organism evidence="1 2">
    <name type="scientific">Siphonobacter aquaeclarae</name>
    <dbReference type="NCBI Taxonomy" id="563176"/>
    <lineage>
        <taxon>Bacteria</taxon>
        <taxon>Pseudomonadati</taxon>
        <taxon>Bacteroidota</taxon>
        <taxon>Cytophagia</taxon>
        <taxon>Cytophagales</taxon>
        <taxon>Cytophagaceae</taxon>
        <taxon>Siphonobacter</taxon>
    </lineage>
</organism>
<evidence type="ECO:0000313" key="2">
    <source>
        <dbReference type="Proteomes" id="UP000198901"/>
    </source>
</evidence>
<gene>
    <name evidence="1" type="ORF">SAMN04488090_3371</name>
</gene>
<protein>
    <submittedName>
        <fullName evidence="1">Uncharacterized protein</fullName>
    </submittedName>
</protein>
<dbReference type="STRING" id="563176.SAMN04488090_3371"/>